<dbReference type="InterPro" id="IPR015097">
    <property type="entry name" value="Surfac_D-trimer"/>
</dbReference>
<evidence type="ECO:0000256" key="6">
    <source>
        <dbReference type="ARBA" id="ARBA00023278"/>
    </source>
</evidence>
<evidence type="ECO:0000256" key="3">
    <source>
        <dbReference type="ARBA" id="ARBA00022729"/>
    </source>
</evidence>
<dbReference type="PROSITE" id="PS00615">
    <property type="entry name" value="C_TYPE_LECTIN_1"/>
    <property type="match status" value="1"/>
</dbReference>
<name>A0A9Q0XQ90_9SAUR</name>
<evidence type="ECO:0000313" key="9">
    <source>
        <dbReference type="EMBL" id="KAJ7324376.1"/>
    </source>
</evidence>
<gene>
    <name evidence="9" type="ORF">JRQ81_017396</name>
</gene>
<evidence type="ECO:0000259" key="8">
    <source>
        <dbReference type="PROSITE" id="PS50041"/>
    </source>
</evidence>
<dbReference type="Gene3D" id="3.10.100.10">
    <property type="entry name" value="Mannose-Binding Protein A, subunit A"/>
    <property type="match status" value="1"/>
</dbReference>
<sequence length="236" mass="26117">MATDVFEKQTMLVLLILLPLFLGASMQRTTTPAIRHVLRGWFPNACTLVICTPPETQERHQGTTIIGLPAVQELRGEKGDSNNPEFEVLQTQIRDLQTQLDVLKAFIIKTQQVLLTPHGVIVGEKIFKTDGTRGDYNAGRATCSHMGSTLAVPRDAAENSAVQQIVIWHNANALLGINDMATESKFEDLNGNVIGYSNWAPGEPNNKGNEDCVEMHPDGKWHDRGCLLEQLIICEF</sequence>
<evidence type="ECO:0000256" key="5">
    <source>
        <dbReference type="ARBA" id="ARBA00023157"/>
    </source>
</evidence>
<dbReference type="SMART" id="SM00034">
    <property type="entry name" value="CLECT"/>
    <property type="match status" value="1"/>
</dbReference>
<evidence type="ECO:0000256" key="1">
    <source>
        <dbReference type="ARBA" id="ARBA00004613"/>
    </source>
</evidence>
<dbReference type="Proteomes" id="UP001142489">
    <property type="component" value="Unassembled WGS sequence"/>
</dbReference>
<dbReference type="GO" id="GO:0005615">
    <property type="term" value="C:extracellular space"/>
    <property type="evidence" value="ECO:0007669"/>
    <property type="project" value="TreeGrafter"/>
</dbReference>
<dbReference type="EMBL" id="JAPFRF010000008">
    <property type="protein sequence ID" value="KAJ7324376.1"/>
    <property type="molecule type" value="Genomic_DNA"/>
</dbReference>
<keyword evidence="10" id="KW-1185">Reference proteome</keyword>
<protein>
    <recommendedName>
        <fullName evidence="8">C-type lectin domain-containing protein</fullName>
    </recommendedName>
</protein>
<reference evidence="9" key="1">
    <citation type="journal article" date="2023" name="DNA Res.">
        <title>Chromosome-level genome assembly of Phrynocephalus forsythii using third-generation DNA sequencing and Hi-C analysis.</title>
        <authorList>
            <person name="Qi Y."/>
            <person name="Zhao W."/>
            <person name="Zhao Y."/>
            <person name="Niu C."/>
            <person name="Cao S."/>
            <person name="Zhang Y."/>
        </authorList>
    </citation>
    <scope>NUCLEOTIDE SEQUENCE</scope>
    <source>
        <tissue evidence="9">Muscle</tissue>
    </source>
</reference>
<evidence type="ECO:0000256" key="7">
    <source>
        <dbReference type="SAM" id="SignalP"/>
    </source>
</evidence>
<dbReference type="Pfam" id="PF09006">
    <property type="entry name" value="Surfac_D-trimer"/>
    <property type="match status" value="1"/>
</dbReference>
<dbReference type="Pfam" id="PF00059">
    <property type="entry name" value="Lectin_C"/>
    <property type="match status" value="1"/>
</dbReference>
<feature type="signal peptide" evidence="7">
    <location>
        <begin position="1"/>
        <end position="26"/>
    </location>
</feature>
<dbReference type="GO" id="GO:0008083">
    <property type="term" value="F:growth factor activity"/>
    <property type="evidence" value="ECO:0007669"/>
    <property type="project" value="TreeGrafter"/>
</dbReference>
<keyword evidence="5" id="KW-1015">Disulfide bond</keyword>
<evidence type="ECO:0000313" key="10">
    <source>
        <dbReference type="Proteomes" id="UP001142489"/>
    </source>
</evidence>
<dbReference type="AlphaFoldDB" id="A0A9Q0XQ90"/>
<evidence type="ECO:0000256" key="4">
    <source>
        <dbReference type="ARBA" id="ARBA00022734"/>
    </source>
</evidence>
<accession>A0A9Q0XQ90</accession>
<proteinExistence type="predicted"/>
<dbReference type="InterPro" id="IPR051663">
    <property type="entry name" value="CLec_Tetranectin-domain"/>
</dbReference>
<dbReference type="SUPFAM" id="SSF56436">
    <property type="entry name" value="C-type lectin-like"/>
    <property type="match status" value="1"/>
</dbReference>
<dbReference type="PANTHER" id="PTHR22799">
    <property type="entry name" value="TETRANECTIN-RELATED"/>
    <property type="match status" value="1"/>
</dbReference>
<dbReference type="GO" id="GO:0001503">
    <property type="term" value="P:ossification"/>
    <property type="evidence" value="ECO:0007669"/>
    <property type="project" value="TreeGrafter"/>
</dbReference>
<evidence type="ECO:0000256" key="2">
    <source>
        <dbReference type="ARBA" id="ARBA00022525"/>
    </source>
</evidence>
<dbReference type="InterPro" id="IPR018378">
    <property type="entry name" value="C-type_lectin_CS"/>
</dbReference>
<dbReference type="PROSITE" id="PS50041">
    <property type="entry name" value="C_TYPE_LECTIN_2"/>
    <property type="match status" value="1"/>
</dbReference>
<dbReference type="InterPro" id="IPR001304">
    <property type="entry name" value="C-type_lectin-like"/>
</dbReference>
<keyword evidence="3 7" id="KW-0732">Signal</keyword>
<keyword evidence="4" id="KW-0430">Lectin</keyword>
<dbReference type="OrthoDB" id="10255512at2759"/>
<keyword evidence="6" id="KW-0379">Hydroxylation</keyword>
<dbReference type="InterPro" id="IPR016186">
    <property type="entry name" value="C-type_lectin-like/link_sf"/>
</dbReference>
<feature type="chain" id="PRO_5040315238" description="C-type lectin domain-containing protein" evidence="7">
    <location>
        <begin position="27"/>
        <end position="236"/>
    </location>
</feature>
<dbReference type="GO" id="GO:0030246">
    <property type="term" value="F:carbohydrate binding"/>
    <property type="evidence" value="ECO:0007669"/>
    <property type="project" value="UniProtKB-KW"/>
</dbReference>
<keyword evidence="2" id="KW-0964">Secreted</keyword>
<dbReference type="PANTHER" id="PTHR22799:SF1">
    <property type="entry name" value="C-TYPE LECTIN DOMAIN FAMILY 11 MEMBER A"/>
    <property type="match status" value="1"/>
</dbReference>
<comment type="subcellular location">
    <subcellularLocation>
        <location evidence="1">Secreted</location>
    </subcellularLocation>
</comment>
<feature type="domain" description="C-type lectin" evidence="8">
    <location>
        <begin position="136"/>
        <end position="235"/>
    </location>
</feature>
<organism evidence="9 10">
    <name type="scientific">Phrynocephalus forsythii</name>
    <dbReference type="NCBI Taxonomy" id="171643"/>
    <lineage>
        <taxon>Eukaryota</taxon>
        <taxon>Metazoa</taxon>
        <taxon>Chordata</taxon>
        <taxon>Craniata</taxon>
        <taxon>Vertebrata</taxon>
        <taxon>Euteleostomi</taxon>
        <taxon>Lepidosauria</taxon>
        <taxon>Squamata</taxon>
        <taxon>Bifurcata</taxon>
        <taxon>Unidentata</taxon>
        <taxon>Episquamata</taxon>
        <taxon>Toxicofera</taxon>
        <taxon>Iguania</taxon>
        <taxon>Acrodonta</taxon>
        <taxon>Agamidae</taxon>
        <taxon>Agaminae</taxon>
        <taxon>Phrynocephalus</taxon>
    </lineage>
</organism>
<comment type="caution">
    <text evidence="9">The sequence shown here is derived from an EMBL/GenBank/DDBJ whole genome shotgun (WGS) entry which is preliminary data.</text>
</comment>
<dbReference type="InterPro" id="IPR016187">
    <property type="entry name" value="CTDL_fold"/>
</dbReference>